<accession>A0AC61R4E5</accession>
<reference evidence="1" key="1">
    <citation type="submission" date="2019-04" db="EMBL/GenBank/DDBJ databases">
        <title>Microbes associate with the intestines of laboratory mice.</title>
        <authorList>
            <person name="Navarre W."/>
            <person name="Wong E."/>
            <person name="Huang K."/>
            <person name="Tropini C."/>
            <person name="Ng K."/>
            <person name="Yu B."/>
        </authorList>
    </citation>
    <scope>NUCLEOTIDE SEQUENCE</scope>
    <source>
        <strain evidence="1">NM72_1-8</strain>
    </source>
</reference>
<protein>
    <submittedName>
        <fullName evidence="1">8-oxo-dGTP diphosphatase</fullName>
    </submittedName>
</protein>
<gene>
    <name evidence="1" type="ORF">E5357_01055</name>
</gene>
<proteinExistence type="predicted"/>
<dbReference type="EMBL" id="SRZB01000001">
    <property type="protein sequence ID" value="TGY00791.1"/>
    <property type="molecule type" value="Genomic_DNA"/>
</dbReference>
<name>A0AC61R4E5_9FIRM</name>
<evidence type="ECO:0000313" key="1">
    <source>
        <dbReference type="EMBL" id="TGY00791.1"/>
    </source>
</evidence>
<comment type="caution">
    <text evidence="1">The sequence shown here is derived from an EMBL/GenBank/DDBJ whole genome shotgun (WGS) entry which is preliminary data.</text>
</comment>
<dbReference type="Proteomes" id="UP000307720">
    <property type="component" value="Unassembled WGS sequence"/>
</dbReference>
<keyword evidence="2" id="KW-1185">Reference proteome</keyword>
<organism evidence="1 2">
    <name type="scientific">Hominisplanchenecus murintestinalis</name>
    <dbReference type="NCBI Taxonomy" id="2941517"/>
    <lineage>
        <taxon>Bacteria</taxon>
        <taxon>Bacillati</taxon>
        <taxon>Bacillota</taxon>
        <taxon>Clostridia</taxon>
        <taxon>Lachnospirales</taxon>
        <taxon>Lachnospiraceae</taxon>
        <taxon>Hominisplanchenecus</taxon>
    </lineage>
</organism>
<evidence type="ECO:0000313" key="2">
    <source>
        <dbReference type="Proteomes" id="UP000307720"/>
    </source>
</evidence>
<sequence length="156" mass="18195">MKNTTLCYIEQDGKYLMLLRNKKKADINKNKWIGIGGKFEEGESPEECLLREVKEETGLILEEYRLRGIITFSSEGWGTEYMYLYTASAFSGTLQECAEGELHWIPRKEVIDLNLWEGDKLFLRLLAEDSPMFSMVLRYRGEELIESRTKIYSSMP</sequence>